<evidence type="ECO:0000313" key="1">
    <source>
        <dbReference type="EMBL" id="TVV77323.1"/>
    </source>
</evidence>
<dbReference type="Proteomes" id="UP000318681">
    <property type="component" value="Unassembled WGS sequence"/>
</dbReference>
<proteinExistence type="predicted"/>
<protein>
    <submittedName>
        <fullName evidence="1">Uncharacterized protein</fullName>
    </submittedName>
</protein>
<evidence type="ECO:0000313" key="2">
    <source>
        <dbReference type="Proteomes" id="UP000318681"/>
    </source>
</evidence>
<sequence length="174" mass="19231">MRRLILCLTVICTACGVAEQPKWTETIAAYEVPLSTDTDKARFIRLLREEGASQGFHVDAASRGALAIQSEVSPMTFNAAVWRGEEDEELMASAMDFEDRIGRVWISFPLGQDPARSARFREKLVPKIKEFWPATASLPIMPSGAIPLTRDLVRTAAGYSVNPSAAAKYNDARR</sequence>
<name>A0A558RDB7_9SPHN</name>
<reference evidence="1 2" key="1">
    <citation type="submission" date="2019-07" db="EMBL/GenBank/DDBJ databases">
        <title>Sphingomonas solaris sp. nov., isolated from a solar panel from Boston, Massachusetts.</title>
        <authorList>
            <person name="Tanner K."/>
            <person name="Pascual J."/>
            <person name="Mancuso C."/>
            <person name="Pereto J."/>
            <person name="Khalil A."/>
            <person name="Vilanova C."/>
        </authorList>
    </citation>
    <scope>NUCLEOTIDE SEQUENCE [LARGE SCALE GENOMIC DNA]</scope>
    <source>
        <strain evidence="1 2">R4DWN</strain>
    </source>
</reference>
<organism evidence="1 2">
    <name type="scientific">Alterirhizorhabdus solaris</name>
    <dbReference type="NCBI Taxonomy" id="2529389"/>
    <lineage>
        <taxon>Bacteria</taxon>
        <taxon>Pseudomonadati</taxon>
        <taxon>Pseudomonadota</taxon>
        <taxon>Alphaproteobacteria</taxon>
        <taxon>Sphingomonadales</taxon>
        <taxon>Rhizorhabdaceae</taxon>
        <taxon>Alterirhizorhabdus</taxon>
    </lineage>
</organism>
<gene>
    <name evidence="1" type="ORF">FOY91_00710</name>
</gene>
<dbReference type="AlphaFoldDB" id="A0A558RDB7"/>
<dbReference type="RefSeq" id="WP_145147108.1">
    <property type="nucleotide sequence ID" value="NZ_VNIM01000002.1"/>
</dbReference>
<dbReference type="EMBL" id="VNIM01000002">
    <property type="protein sequence ID" value="TVV77323.1"/>
    <property type="molecule type" value="Genomic_DNA"/>
</dbReference>
<comment type="caution">
    <text evidence="1">The sequence shown here is derived from an EMBL/GenBank/DDBJ whole genome shotgun (WGS) entry which is preliminary data.</text>
</comment>
<dbReference type="OrthoDB" id="7561328at2"/>
<keyword evidence="2" id="KW-1185">Reference proteome</keyword>
<accession>A0A558RDB7</accession>